<evidence type="ECO:0000313" key="11">
    <source>
        <dbReference type="EMBL" id="PJZ71338.1"/>
    </source>
</evidence>
<evidence type="ECO:0000256" key="3">
    <source>
        <dbReference type="ARBA" id="ARBA00022449"/>
    </source>
</evidence>
<dbReference type="GO" id="GO:0042910">
    <property type="term" value="F:xenobiotic transmembrane transporter activity"/>
    <property type="evidence" value="ECO:0007669"/>
    <property type="project" value="InterPro"/>
</dbReference>
<keyword evidence="3" id="KW-0050">Antiport</keyword>
<dbReference type="Proteomes" id="UP000231962">
    <property type="component" value="Unassembled WGS sequence"/>
</dbReference>
<evidence type="ECO:0000256" key="5">
    <source>
        <dbReference type="ARBA" id="ARBA00022692"/>
    </source>
</evidence>
<feature type="transmembrane region" description="Helical" evidence="10">
    <location>
        <begin position="292"/>
        <end position="314"/>
    </location>
</feature>
<dbReference type="GO" id="GO:0015297">
    <property type="term" value="F:antiporter activity"/>
    <property type="evidence" value="ECO:0007669"/>
    <property type="project" value="UniProtKB-KW"/>
</dbReference>
<evidence type="ECO:0000256" key="1">
    <source>
        <dbReference type="ARBA" id="ARBA00004651"/>
    </source>
</evidence>
<dbReference type="GO" id="GO:0006811">
    <property type="term" value="P:monoatomic ion transport"/>
    <property type="evidence" value="ECO:0007669"/>
    <property type="project" value="UniProtKB-KW"/>
</dbReference>
<dbReference type="EMBL" id="NPDZ01000001">
    <property type="protein sequence ID" value="PJZ74872.1"/>
    <property type="molecule type" value="Genomic_DNA"/>
</dbReference>
<keyword evidence="7" id="KW-0406">Ion transport</keyword>
<keyword evidence="5 10" id="KW-0812">Transmembrane</keyword>
<dbReference type="AlphaFoldDB" id="A0A2M9ZS35"/>
<feature type="transmembrane region" description="Helical" evidence="10">
    <location>
        <begin position="326"/>
        <end position="345"/>
    </location>
</feature>
<keyword evidence="6 10" id="KW-1133">Transmembrane helix</keyword>
<dbReference type="PIRSF" id="PIRSF006603">
    <property type="entry name" value="DinF"/>
    <property type="match status" value="1"/>
</dbReference>
<feature type="transmembrane region" description="Helical" evidence="10">
    <location>
        <begin position="53"/>
        <end position="82"/>
    </location>
</feature>
<evidence type="ECO:0000313" key="13">
    <source>
        <dbReference type="Proteomes" id="UP000231962"/>
    </source>
</evidence>
<evidence type="ECO:0000256" key="7">
    <source>
        <dbReference type="ARBA" id="ARBA00023065"/>
    </source>
</evidence>
<keyword evidence="13" id="KW-1185">Reference proteome</keyword>
<feature type="transmembrane region" description="Helical" evidence="10">
    <location>
        <begin position="201"/>
        <end position="224"/>
    </location>
</feature>
<evidence type="ECO:0000256" key="8">
    <source>
        <dbReference type="ARBA" id="ARBA00023136"/>
    </source>
</evidence>
<protein>
    <recommendedName>
        <fullName evidence="9">Multidrug-efflux transporter</fullName>
    </recommendedName>
</protein>
<dbReference type="PANTHER" id="PTHR43298">
    <property type="entry name" value="MULTIDRUG RESISTANCE PROTEIN NORM-RELATED"/>
    <property type="match status" value="1"/>
</dbReference>
<feature type="transmembrane region" description="Helical" evidence="10">
    <location>
        <begin position="21"/>
        <end position="41"/>
    </location>
</feature>
<dbReference type="InterPro" id="IPR050222">
    <property type="entry name" value="MATE_MdtK"/>
</dbReference>
<evidence type="ECO:0000256" key="6">
    <source>
        <dbReference type="ARBA" id="ARBA00022989"/>
    </source>
</evidence>
<dbReference type="Proteomes" id="UP000231990">
    <property type="component" value="Unassembled WGS sequence"/>
</dbReference>
<dbReference type="RefSeq" id="WP_100712287.1">
    <property type="nucleotide sequence ID" value="NZ_NPDY01000001.1"/>
</dbReference>
<keyword evidence="8 10" id="KW-0472">Membrane</keyword>
<dbReference type="NCBIfam" id="TIGR00797">
    <property type="entry name" value="matE"/>
    <property type="match status" value="1"/>
</dbReference>
<evidence type="ECO:0000256" key="4">
    <source>
        <dbReference type="ARBA" id="ARBA00022475"/>
    </source>
</evidence>
<keyword evidence="2" id="KW-0813">Transport</keyword>
<evidence type="ECO:0000313" key="14">
    <source>
        <dbReference type="Proteomes" id="UP000231990"/>
    </source>
</evidence>
<evidence type="ECO:0000313" key="12">
    <source>
        <dbReference type="EMBL" id="PJZ74872.1"/>
    </source>
</evidence>
<dbReference type="EMBL" id="NPDY01000001">
    <property type="protein sequence ID" value="PJZ71338.1"/>
    <property type="molecule type" value="Genomic_DNA"/>
</dbReference>
<evidence type="ECO:0000256" key="10">
    <source>
        <dbReference type="SAM" id="Phobius"/>
    </source>
</evidence>
<comment type="subcellular location">
    <subcellularLocation>
        <location evidence="1">Cell membrane</location>
        <topology evidence="1">Multi-pass membrane protein</topology>
    </subcellularLocation>
</comment>
<keyword evidence="4" id="KW-1003">Cell membrane</keyword>
<evidence type="ECO:0000256" key="9">
    <source>
        <dbReference type="ARBA" id="ARBA00031636"/>
    </source>
</evidence>
<feature type="transmembrane region" description="Helical" evidence="10">
    <location>
        <begin position="94"/>
        <end position="119"/>
    </location>
</feature>
<dbReference type="InterPro" id="IPR048279">
    <property type="entry name" value="MdtK-like"/>
</dbReference>
<dbReference type="PANTHER" id="PTHR43298:SF2">
    <property type="entry name" value="FMN_FAD EXPORTER YEEO-RELATED"/>
    <property type="match status" value="1"/>
</dbReference>
<feature type="transmembrane region" description="Helical" evidence="10">
    <location>
        <begin position="139"/>
        <end position="157"/>
    </location>
</feature>
<accession>A0A2M9ZS35</accession>
<reference evidence="13 14" key="1">
    <citation type="submission" date="2017-07" db="EMBL/GenBank/DDBJ databases">
        <title>Leptospira spp. isolated from tropical soils.</title>
        <authorList>
            <person name="Thibeaux R."/>
            <person name="Iraola G."/>
            <person name="Ferres I."/>
            <person name="Bierque E."/>
            <person name="Girault D."/>
            <person name="Soupe-Gilbert M.-E."/>
            <person name="Picardeau M."/>
            <person name="Goarant C."/>
        </authorList>
    </citation>
    <scope>NUCLEOTIDE SEQUENCE [LARGE SCALE GENOMIC DNA]</scope>
    <source>
        <strain evidence="12 14">FH1-B-B1</strain>
        <strain evidence="11 13">FH1-B-C1</strain>
    </source>
</reference>
<feature type="transmembrane region" description="Helical" evidence="10">
    <location>
        <begin position="169"/>
        <end position="189"/>
    </location>
</feature>
<dbReference type="InterPro" id="IPR002528">
    <property type="entry name" value="MATE_fam"/>
</dbReference>
<sequence length="454" mass="49545">MEAIIKRIKRNYKASSLNKSILGLAIPVVLSMVSQTIVWSTDSIMVSYLGKSALAAIGIGGISYYTLVAFLIGFSIGVQIIVARRFGEGKVSEIGKIGITTLYLSVLLGSLISFSGFLFCEPLVKLISNDKTVNELAETYLRYRFIGSAFYFIGFCFRGFMDGLGITSAGFVSMVATTLSNILLNWIFIYGNLGSSEMGLAGAGLASSLAGLVGLLVFPVYLIFYKADRYFKNIGFLPTIEHAREIFRVGVPPGLEGGMENIAFMIFFKFQGMVSTVSVAASNILFSTLSMSFLPGYAFGVAATTLLGQAMGAGKFRLAYHGTFRSALFCAHVMGLLGLCFILFGKSILKIYTQDPEILEECYPALLLLGTIQIGDAYHLVFAAALRGAGFQMYVFKTYLVVSYFVMLPLAYVFGIVLGIGSMGIWAALFLWILIISLVFVFEFRRKKWVKGTV</sequence>
<feature type="transmembrane region" description="Helical" evidence="10">
    <location>
        <begin position="424"/>
        <end position="442"/>
    </location>
</feature>
<comment type="caution">
    <text evidence="12">The sequence shown here is derived from an EMBL/GenBank/DDBJ whole genome shotgun (WGS) entry which is preliminary data.</text>
</comment>
<dbReference type="OrthoDB" id="62420at2"/>
<dbReference type="CDD" id="cd13133">
    <property type="entry name" value="MATE_like_7"/>
    <property type="match status" value="1"/>
</dbReference>
<dbReference type="GO" id="GO:0005886">
    <property type="term" value="C:plasma membrane"/>
    <property type="evidence" value="ECO:0007669"/>
    <property type="project" value="UniProtKB-SubCell"/>
</dbReference>
<proteinExistence type="predicted"/>
<dbReference type="Pfam" id="PF01554">
    <property type="entry name" value="MatE"/>
    <property type="match status" value="2"/>
</dbReference>
<gene>
    <name evidence="11" type="ORF">CH360_02205</name>
    <name evidence="12" type="ORF">CH373_02205</name>
</gene>
<feature type="transmembrane region" description="Helical" evidence="10">
    <location>
        <begin position="398"/>
        <end position="418"/>
    </location>
</feature>
<organism evidence="12 14">
    <name type="scientific">Leptospira perolatii</name>
    <dbReference type="NCBI Taxonomy" id="2023191"/>
    <lineage>
        <taxon>Bacteria</taxon>
        <taxon>Pseudomonadati</taxon>
        <taxon>Spirochaetota</taxon>
        <taxon>Spirochaetia</taxon>
        <taxon>Leptospirales</taxon>
        <taxon>Leptospiraceae</taxon>
        <taxon>Leptospira</taxon>
    </lineage>
</organism>
<feature type="transmembrane region" description="Helical" evidence="10">
    <location>
        <begin position="365"/>
        <end position="386"/>
    </location>
</feature>
<name>A0A2M9ZS35_9LEPT</name>
<evidence type="ECO:0000256" key="2">
    <source>
        <dbReference type="ARBA" id="ARBA00022448"/>
    </source>
</evidence>